<evidence type="ECO:0000259" key="2">
    <source>
        <dbReference type="Pfam" id="PF14503"/>
    </source>
</evidence>
<proteinExistence type="predicted"/>
<feature type="domain" description="Uncharacterised protein YhfZ C-terminal" evidence="2">
    <location>
        <begin position="78"/>
        <end position="312"/>
    </location>
</feature>
<evidence type="ECO:0000259" key="1">
    <source>
        <dbReference type="Pfam" id="PF14502"/>
    </source>
</evidence>
<dbReference type="Proteomes" id="UP000516160">
    <property type="component" value="Chromosome"/>
</dbReference>
<dbReference type="NCBIfam" id="NF041241">
    <property type="entry name" value="YhfZ_full"/>
    <property type="match status" value="1"/>
</dbReference>
<dbReference type="EMBL" id="CP058559">
    <property type="protein sequence ID" value="QNO13434.1"/>
    <property type="molecule type" value="Genomic_DNA"/>
</dbReference>
<evidence type="ECO:0000313" key="4">
    <source>
        <dbReference type="Proteomes" id="UP000516160"/>
    </source>
</evidence>
<dbReference type="CDD" id="cd13533">
    <property type="entry name" value="PBP2_Yhfz"/>
    <property type="match status" value="1"/>
</dbReference>
<dbReference type="Pfam" id="PF14502">
    <property type="entry name" value="HTH_41"/>
    <property type="match status" value="1"/>
</dbReference>
<dbReference type="KEGG" id="acae:HYG86_00915"/>
<sequence length="312" mass="35460">MEQFKTKLLSKNGIAIMSLAREMLMLDIGDRTKTVDQYTETFGLGRGTIQLALKFLQTENAIKLESRGHLGTYIVAIDYKKLWILADIGTIIGVMPLPYTKRYEGLATGLYKSFENADIPFSLAFMRGASKRIEALNQGRYNFVILSKLAASLEIRKSTEIEIAYEFPEYSYVGEHVVVFRDKRQNKIQSGMKVGIDPDSIDQFLLTCYECEGLEVEYVETSYNQILQRLKNKEIDAAIWSSDELKNHTTKYSIAPLINAKAQETGKDDTTAVIVINKNNSFFKGILNKFINIEQVGILQEKVMKEEILPTY</sequence>
<dbReference type="Gene3D" id="3.40.190.10">
    <property type="entry name" value="Periplasmic binding protein-like II"/>
    <property type="match status" value="2"/>
</dbReference>
<gene>
    <name evidence="3" type="ORF">HYG86_00915</name>
</gene>
<name>A0A7G9W422_ALKCA</name>
<dbReference type="SUPFAM" id="SSF53850">
    <property type="entry name" value="Periplasmic binding protein-like II"/>
    <property type="match status" value="1"/>
</dbReference>
<dbReference type="RefSeq" id="WP_213167101.1">
    <property type="nucleotide sequence ID" value="NZ_CP058559.1"/>
</dbReference>
<dbReference type="InterPro" id="IPR032791">
    <property type="entry name" value="YhfZ_C"/>
</dbReference>
<keyword evidence="4" id="KW-1185">Reference proteome</keyword>
<evidence type="ECO:0000313" key="3">
    <source>
        <dbReference type="EMBL" id="QNO13434.1"/>
    </source>
</evidence>
<dbReference type="AlphaFoldDB" id="A0A7G9W422"/>
<dbReference type="InterPro" id="IPR041444">
    <property type="entry name" value="HTH_41"/>
</dbReference>
<protein>
    <submittedName>
        <fullName evidence="3">Transporter substrate-binding domain-containing protein</fullName>
    </submittedName>
</protein>
<feature type="domain" description="YhfZ helix-turn-helix" evidence="1">
    <location>
        <begin position="28"/>
        <end position="74"/>
    </location>
</feature>
<accession>A0A7G9W422</accession>
<reference evidence="3 4" key="1">
    <citation type="submission" date="2020-07" db="EMBL/GenBank/DDBJ databases">
        <title>Alkalicella. sp. LB2 genome.</title>
        <authorList>
            <person name="Postec A."/>
            <person name="Quemeneur M."/>
        </authorList>
    </citation>
    <scope>NUCLEOTIDE SEQUENCE [LARGE SCALE GENOMIC DNA]</scope>
    <source>
        <strain evidence="3 4">LB2</strain>
    </source>
</reference>
<dbReference type="Pfam" id="PF14503">
    <property type="entry name" value="YhfZ_C"/>
    <property type="match status" value="1"/>
</dbReference>
<organism evidence="3 4">
    <name type="scientific">Alkalicella caledoniensis</name>
    <dbReference type="NCBI Taxonomy" id="2731377"/>
    <lineage>
        <taxon>Bacteria</taxon>
        <taxon>Bacillati</taxon>
        <taxon>Bacillota</taxon>
        <taxon>Clostridia</taxon>
        <taxon>Eubacteriales</taxon>
        <taxon>Proteinivoracaceae</taxon>
        <taxon>Alkalicella</taxon>
    </lineage>
</organism>